<name>A0A6A6UNS3_9PEZI</name>
<reference evidence="1" key="1">
    <citation type="journal article" date="2020" name="Stud. Mycol.">
        <title>101 Dothideomycetes genomes: a test case for predicting lifestyles and emergence of pathogens.</title>
        <authorList>
            <person name="Haridas S."/>
            <person name="Albert R."/>
            <person name="Binder M."/>
            <person name="Bloem J."/>
            <person name="Labutti K."/>
            <person name="Salamov A."/>
            <person name="Andreopoulos B."/>
            <person name="Baker S."/>
            <person name="Barry K."/>
            <person name="Bills G."/>
            <person name="Bluhm B."/>
            <person name="Cannon C."/>
            <person name="Castanera R."/>
            <person name="Culley D."/>
            <person name="Daum C."/>
            <person name="Ezra D."/>
            <person name="Gonzalez J."/>
            <person name="Henrissat B."/>
            <person name="Kuo A."/>
            <person name="Liang C."/>
            <person name="Lipzen A."/>
            <person name="Lutzoni F."/>
            <person name="Magnuson J."/>
            <person name="Mondo S."/>
            <person name="Nolan M."/>
            <person name="Ohm R."/>
            <person name="Pangilinan J."/>
            <person name="Park H.-J."/>
            <person name="Ramirez L."/>
            <person name="Alfaro M."/>
            <person name="Sun H."/>
            <person name="Tritt A."/>
            <person name="Yoshinaga Y."/>
            <person name="Zwiers L.-H."/>
            <person name="Turgeon B."/>
            <person name="Goodwin S."/>
            <person name="Spatafora J."/>
            <person name="Crous P."/>
            <person name="Grigoriev I."/>
        </authorList>
    </citation>
    <scope>NUCLEOTIDE SEQUENCE</scope>
    <source>
        <strain evidence="1">CBS 115976</strain>
    </source>
</reference>
<organism evidence="1 2">
    <name type="scientific">Microthyrium microscopicum</name>
    <dbReference type="NCBI Taxonomy" id="703497"/>
    <lineage>
        <taxon>Eukaryota</taxon>
        <taxon>Fungi</taxon>
        <taxon>Dikarya</taxon>
        <taxon>Ascomycota</taxon>
        <taxon>Pezizomycotina</taxon>
        <taxon>Dothideomycetes</taxon>
        <taxon>Dothideomycetes incertae sedis</taxon>
        <taxon>Microthyriales</taxon>
        <taxon>Microthyriaceae</taxon>
        <taxon>Microthyrium</taxon>
    </lineage>
</organism>
<proteinExistence type="predicted"/>
<dbReference type="Proteomes" id="UP000799302">
    <property type="component" value="Unassembled WGS sequence"/>
</dbReference>
<sequence length="172" mass="19988">MARCQTEGCRKSTEEGELCCEDHYCRSTARSHCAGFQEDGRTEYCCFHRCEFLYPEHAVSPNAGEQCGSKKIDHRYHISREARCDLHLNNPCRRCYDKDRVDGFELCEECLEVVECESWEVDSESSYDTGYVGTDAENNEGYLETSFHECSHDDEGDDDEDQYMYIESREDD</sequence>
<keyword evidence="2" id="KW-1185">Reference proteome</keyword>
<evidence type="ECO:0000313" key="1">
    <source>
        <dbReference type="EMBL" id="KAF2672728.1"/>
    </source>
</evidence>
<dbReference type="EMBL" id="MU004231">
    <property type="protein sequence ID" value="KAF2672728.1"/>
    <property type="molecule type" value="Genomic_DNA"/>
</dbReference>
<accession>A0A6A6UNS3</accession>
<gene>
    <name evidence="1" type="ORF">BT63DRAFT_436600</name>
</gene>
<dbReference type="AlphaFoldDB" id="A0A6A6UNS3"/>
<protein>
    <submittedName>
        <fullName evidence="1">Uncharacterized protein</fullName>
    </submittedName>
</protein>
<evidence type="ECO:0000313" key="2">
    <source>
        <dbReference type="Proteomes" id="UP000799302"/>
    </source>
</evidence>